<keyword evidence="3" id="KW-1133">Transmembrane helix</keyword>
<dbReference type="GO" id="GO:0016020">
    <property type="term" value="C:membrane"/>
    <property type="evidence" value="ECO:0007669"/>
    <property type="project" value="UniProtKB-SubCell"/>
</dbReference>
<dbReference type="InterPro" id="IPR004841">
    <property type="entry name" value="AA-permease/SLC12A_dom"/>
</dbReference>
<comment type="subcellular location">
    <subcellularLocation>
        <location evidence="1">Membrane</location>
        <topology evidence="1">Multi-pass membrane protein</topology>
    </subcellularLocation>
</comment>
<accession>A0A249E0W0</accession>
<dbReference type="EMBL" id="CP016303">
    <property type="protein sequence ID" value="ASX26787.1"/>
    <property type="molecule type" value="Genomic_DNA"/>
</dbReference>
<dbReference type="PANTHER" id="PTHR42770">
    <property type="entry name" value="AMINO ACID TRANSPORTER-RELATED"/>
    <property type="match status" value="1"/>
</dbReference>
<evidence type="ECO:0000313" key="6">
    <source>
        <dbReference type="Proteomes" id="UP000216438"/>
    </source>
</evidence>
<proteinExistence type="predicted"/>
<dbReference type="PANTHER" id="PTHR42770:SF1">
    <property type="entry name" value="LOW-AFFINITY PUTRESCINE IMPORTER PLAP"/>
    <property type="match status" value="1"/>
</dbReference>
<reference evidence="5 6" key="2">
    <citation type="submission" date="2017-09" db="EMBL/GenBank/DDBJ databases">
        <title>The genome of whitefly Bemisia tabaci, a global crop pest, provides novel insights into virus transmission, host adaptation and insecticide resistance.</title>
        <authorList>
            <person name="Kaur N."/>
            <person name="Kliot A."/>
            <person name="Pinheiro P.V."/>
            <person name="Luan J."/>
            <person name="Zheng Y."/>
            <person name="Liu W."/>
            <person name="Sun H."/>
            <person name="Yang X."/>
            <person name="Xu Y."/>
            <person name="Luo Y."/>
            <person name="Kruse A."/>
            <person name="Fisher T.W."/>
            <person name="Nelson D.R."/>
            <person name="Elimelech M."/>
            <person name="MacCoss M."/>
            <person name="Johnson R."/>
            <person name="Cohen E."/>
            <person name="Hunter W.B."/>
            <person name="Brown J.K."/>
            <person name="Jander G."/>
            <person name="Cilia M."/>
            <person name="Douglas A.E."/>
            <person name="Ghanim M."/>
            <person name="Simmons A.M."/>
            <person name="Wintermantel W.M."/>
            <person name="Ling K.-S."/>
            <person name="Fei Z."/>
        </authorList>
    </citation>
    <scope>NUCLEOTIDE SEQUENCE [LARGE SCALE GENOMIC DNA]</scope>
    <source>
        <strain evidence="5 6">MEAM1</strain>
    </source>
</reference>
<reference evidence="6" key="1">
    <citation type="submission" date="2016-06" db="EMBL/GenBank/DDBJ databases">
        <authorList>
            <person name="Chen W."/>
            <person name="Hasegawa D.K."/>
        </authorList>
    </citation>
    <scope>NUCLEOTIDE SEQUENCE [LARGE SCALE GENOMIC DNA]</scope>
    <source>
        <strain evidence="6">MEAM1</strain>
    </source>
</reference>
<organism evidence="5 6">
    <name type="scientific">Candidatus Hamiltonella defensa</name>
    <name type="common">Bemisia tabaci</name>
    <dbReference type="NCBI Taxonomy" id="672795"/>
    <lineage>
        <taxon>Bacteria</taxon>
        <taxon>Pseudomonadati</taxon>
        <taxon>Pseudomonadota</taxon>
        <taxon>Gammaproteobacteria</taxon>
        <taxon>Enterobacterales</taxon>
        <taxon>Enterobacteriaceae</taxon>
        <taxon>aphid secondary symbionts</taxon>
        <taxon>Candidatus Williamhamiltonella</taxon>
    </lineage>
</organism>
<sequence>MSLTLPGINQTASNNRIQLRKTLTLMQVVMIGLAYLQPMTIFDTFGIVSSLTQGHVPASYIIALIAILFTALSYGKMVKRFPSAGSAYTYVQKSIHPHLGFMVGWSSLLDYLFMPMINILLAKIYLSAIFPHVPPWIFVAGLTCLTTLLNLRGINVIANINSLIVFIQIAIMLIFVGLLMNGIYQGEGEGTLISTRPFYSDEVYLIPMITGATILCFSFLGFDGISSLSEETKDAVSVIPKAIFLTTMIGGLIFIFVAYFLQLYFPDVSRFINPDASQPDIMLFVAGKLFQSIILCFSCVTVLASGMAAQAGVSRLLYVMGRDGVFSNKIFGYVHPKWRTPSLNIIFVGIVALSAVTFDLVTATALINFGALTAFTFVNLSVIFQFYYHEKRHRGLFNLWHYLILPGLGVATVTMLWINLESSSMKLGFIWAALGLFYLAWKTRLFQKQY</sequence>
<dbReference type="Gene3D" id="1.20.1740.10">
    <property type="entry name" value="Amino acid/polyamine transporter I"/>
    <property type="match status" value="1"/>
</dbReference>
<keyword evidence="2" id="KW-0812">Transmembrane</keyword>
<evidence type="ECO:0000256" key="3">
    <source>
        <dbReference type="ARBA" id="ARBA00022989"/>
    </source>
</evidence>
<evidence type="ECO:0000256" key="1">
    <source>
        <dbReference type="ARBA" id="ARBA00004141"/>
    </source>
</evidence>
<dbReference type="OrthoDB" id="9804700at2"/>
<dbReference type="GO" id="GO:0055085">
    <property type="term" value="P:transmembrane transport"/>
    <property type="evidence" value="ECO:0007669"/>
    <property type="project" value="InterPro"/>
</dbReference>
<dbReference type="PIRSF" id="PIRSF006060">
    <property type="entry name" value="AA_transporter"/>
    <property type="match status" value="1"/>
</dbReference>
<dbReference type="AlphaFoldDB" id="A0A249E0W0"/>
<protein>
    <submittedName>
        <fullName evidence="5">Putrescine importer PuuP</fullName>
    </submittedName>
</protein>
<evidence type="ECO:0000256" key="2">
    <source>
        <dbReference type="ARBA" id="ARBA00022692"/>
    </source>
</evidence>
<keyword evidence="4" id="KW-0472">Membrane</keyword>
<dbReference type="Pfam" id="PF00324">
    <property type="entry name" value="AA_permease"/>
    <property type="match status" value="1"/>
</dbReference>
<gene>
    <name evidence="5" type="ORF">BA171_07180</name>
</gene>
<name>A0A249E0W0_9ENTR</name>
<dbReference type="InterPro" id="IPR050367">
    <property type="entry name" value="APC_superfamily"/>
</dbReference>
<dbReference type="RefSeq" id="WP_016856876.1">
    <property type="nucleotide sequence ID" value="NZ_CP016303.1"/>
</dbReference>
<evidence type="ECO:0000313" key="5">
    <source>
        <dbReference type="EMBL" id="ASX26787.1"/>
    </source>
</evidence>
<evidence type="ECO:0000256" key="4">
    <source>
        <dbReference type="ARBA" id="ARBA00023136"/>
    </source>
</evidence>
<dbReference type="Proteomes" id="UP000216438">
    <property type="component" value="Chromosome"/>
</dbReference>